<reference evidence="2 3" key="2">
    <citation type="submission" date="2020-07" db="EMBL/GenBank/DDBJ databases">
        <authorList>
            <person name="Yu X."/>
        </authorList>
    </citation>
    <scope>NUCLEOTIDE SEQUENCE [LARGE SCALE GENOMIC DNA]</scope>
    <source>
        <strain evidence="3">24</strain>
    </source>
</reference>
<gene>
    <name evidence="2" type="ORF">H0P51_17295</name>
</gene>
<accession>A0A7D6HM14</accession>
<dbReference type="AlphaFoldDB" id="A0A7D6HM14"/>
<reference evidence="3" key="3">
    <citation type="submission" date="2023-07" db="EMBL/GenBank/DDBJ databases">
        <title>Description of Mycobacterium gordonae subsp. intergordonae subsp.nov. and Mycobacterium gordonae subsp. gordonae subsp. nov.</title>
        <authorList>
            <person name="Huang H."/>
        </authorList>
    </citation>
    <scope>NUCLEOTIDE SEQUENCE [LARGE SCALE GENOMIC DNA]</scope>
    <source>
        <strain evidence="3">24</strain>
    </source>
</reference>
<name>A0A7D6HM14_9MYCO</name>
<dbReference type="RefSeq" id="WP_180914002.1">
    <property type="nucleotide sequence ID" value="NZ_CP059165.1"/>
</dbReference>
<proteinExistence type="predicted"/>
<dbReference type="KEGG" id="mgor:H0P51_17295"/>
<protein>
    <submittedName>
        <fullName evidence="2">Uncharacterized protein</fullName>
    </submittedName>
</protein>
<organism evidence="2 3">
    <name type="scientific">Mycobacterium vicinigordonae</name>
    <dbReference type="NCBI Taxonomy" id="1719132"/>
    <lineage>
        <taxon>Bacteria</taxon>
        <taxon>Bacillati</taxon>
        <taxon>Actinomycetota</taxon>
        <taxon>Actinomycetes</taxon>
        <taxon>Mycobacteriales</taxon>
        <taxon>Mycobacteriaceae</taxon>
        <taxon>Mycobacterium</taxon>
    </lineage>
</organism>
<feature type="region of interest" description="Disordered" evidence="1">
    <location>
        <begin position="8"/>
        <end position="28"/>
    </location>
</feature>
<dbReference type="Proteomes" id="UP000510682">
    <property type="component" value="Chromosome"/>
</dbReference>
<evidence type="ECO:0000256" key="1">
    <source>
        <dbReference type="SAM" id="MobiDB-lite"/>
    </source>
</evidence>
<sequence>MTGYLSAITAANRTPAGQRRGKPEPVPTFTQEQWRERRRKLLITRRVRSFSPSREIAEAAVPLAERIAALAARPPVSSGPPVSLRFRSPIAAFADAVHELVSGVTGWQAEQDGMAKTAHLAAEPGKRRHALTLLKDTAQRPVLPSITDQMITDGSWAAALTEIATAADGLRVAAAHSYRLERLLLNTIDRAAGDLERRIAFAEKQRPSVQPAPDTRAELESLGVNL</sequence>
<dbReference type="EMBL" id="CP059165">
    <property type="protein sequence ID" value="QLL05591.1"/>
    <property type="molecule type" value="Genomic_DNA"/>
</dbReference>
<evidence type="ECO:0000313" key="3">
    <source>
        <dbReference type="Proteomes" id="UP000510682"/>
    </source>
</evidence>
<keyword evidence="3" id="KW-1185">Reference proteome</keyword>
<reference evidence="3" key="1">
    <citation type="submission" date="2020-07" db="EMBL/GenBank/DDBJ databases">
        <title>Description of Mycobacterium gordonae subsp. intergordonae subsp.nov. and Mycobacterium gordonae subsp. gordonae subsp. nov.</title>
        <authorList>
            <person name="Yu X."/>
        </authorList>
    </citation>
    <scope>NUCLEOTIDE SEQUENCE [LARGE SCALE GENOMIC DNA]</scope>
    <source>
        <strain evidence="3">24</strain>
    </source>
</reference>
<evidence type="ECO:0000313" key="2">
    <source>
        <dbReference type="EMBL" id="QLL05591.1"/>
    </source>
</evidence>